<dbReference type="InterPro" id="IPR050109">
    <property type="entry name" value="HTH-type_TetR-like_transc_reg"/>
</dbReference>
<organism evidence="7 8">
    <name type="scientific">Vreelandella aquamarina</name>
    <dbReference type="NCBI Taxonomy" id="77097"/>
    <lineage>
        <taxon>Bacteria</taxon>
        <taxon>Pseudomonadati</taxon>
        <taxon>Pseudomonadota</taxon>
        <taxon>Gammaproteobacteria</taxon>
        <taxon>Oceanospirillales</taxon>
        <taxon>Halomonadaceae</taxon>
        <taxon>Vreelandella</taxon>
    </lineage>
</organism>
<proteinExistence type="predicted"/>
<dbReference type="SUPFAM" id="SSF46689">
    <property type="entry name" value="Homeodomain-like"/>
    <property type="match status" value="1"/>
</dbReference>
<keyword evidence="1" id="KW-0678">Repressor</keyword>
<dbReference type="PROSITE" id="PS50977">
    <property type="entry name" value="HTH_TETR_2"/>
    <property type="match status" value="1"/>
</dbReference>
<reference evidence="7 8" key="1">
    <citation type="submission" date="2020-03" db="EMBL/GenBank/DDBJ databases">
        <title>Complete Genome Sequence of Halomonas meridiana strain Eplume2, isolated from hydrothermal-plume in the north east Pacific Ocean.</title>
        <authorList>
            <person name="Kurihara Y."/>
            <person name="Kawai S."/>
            <person name="Sakai A."/>
            <person name="Galipon J."/>
            <person name="Arakawa K."/>
        </authorList>
    </citation>
    <scope>NUCLEOTIDE SEQUENCE [LARGE SCALE GENOMIC DNA]</scope>
    <source>
        <strain evidence="7 8">Eplume2</strain>
    </source>
</reference>
<dbReference type="InterPro" id="IPR039538">
    <property type="entry name" value="BetI_C"/>
</dbReference>
<dbReference type="PANTHER" id="PTHR30055">
    <property type="entry name" value="HTH-TYPE TRANSCRIPTIONAL REGULATOR RUTR"/>
    <property type="match status" value="1"/>
</dbReference>
<dbReference type="Proteomes" id="UP000501053">
    <property type="component" value="Chromosome"/>
</dbReference>
<evidence type="ECO:0000256" key="1">
    <source>
        <dbReference type="ARBA" id="ARBA00022491"/>
    </source>
</evidence>
<keyword evidence="2" id="KW-0805">Transcription regulation</keyword>
<protein>
    <submittedName>
        <fullName evidence="7">TetR family transcriptional regulator</fullName>
    </submittedName>
</protein>
<evidence type="ECO:0000313" key="8">
    <source>
        <dbReference type="Proteomes" id="UP000501053"/>
    </source>
</evidence>
<dbReference type="GO" id="GO:0000976">
    <property type="term" value="F:transcription cis-regulatory region binding"/>
    <property type="evidence" value="ECO:0007669"/>
    <property type="project" value="TreeGrafter"/>
</dbReference>
<keyword evidence="3 5" id="KW-0238">DNA-binding</keyword>
<evidence type="ECO:0000256" key="5">
    <source>
        <dbReference type="PROSITE-ProRule" id="PRU00335"/>
    </source>
</evidence>
<gene>
    <name evidence="7" type="ORF">HMEPL2_29370</name>
</gene>
<dbReference type="EMBL" id="AP022869">
    <property type="protein sequence ID" value="BCB72586.1"/>
    <property type="molecule type" value="Genomic_DNA"/>
</dbReference>
<evidence type="ECO:0000256" key="3">
    <source>
        <dbReference type="ARBA" id="ARBA00023125"/>
    </source>
</evidence>
<dbReference type="AlphaFoldDB" id="A0A6F8XEB5"/>
<feature type="DNA-binding region" description="H-T-H motif" evidence="5">
    <location>
        <begin position="18"/>
        <end position="37"/>
    </location>
</feature>
<name>A0A6F8XEB5_9GAMM</name>
<dbReference type="Pfam" id="PF00440">
    <property type="entry name" value="TetR_N"/>
    <property type="match status" value="1"/>
</dbReference>
<sequence length="186" mass="21221">MINVGVRLIIERGPQQTTLKDVGELAGYSRGLASHRFGSKDGLFQEILSQGRKQWAEELRRLVGERRGIEALLAATEAMRSFLTRSSDQYRAMLILWHEASGNASPLVEKLREHHEIQRRDVRRWIEQGIAQGDIIPTADPDFFAALATSMFYGTAYQWHINPQAFDLEQLFSGYRQAFETLLRAS</sequence>
<dbReference type="GO" id="GO:0003700">
    <property type="term" value="F:DNA-binding transcription factor activity"/>
    <property type="evidence" value="ECO:0007669"/>
    <property type="project" value="TreeGrafter"/>
</dbReference>
<dbReference type="Gene3D" id="1.10.357.10">
    <property type="entry name" value="Tetracycline Repressor, domain 2"/>
    <property type="match status" value="1"/>
</dbReference>
<accession>A0A6F8XEB5</accession>
<dbReference type="PANTHER" id="PTHR30055:SF226">
    <property type="entry name" value="HTH-TYPE TRANSCRIPTIONAL REGULATOR PKSA"/>
    <property type="match status" value="1"/>
</dbReference>
<evidence type="ECO:0000256" key="2">
    <source>
        <dbReference type="ARBA" id="ARBA00023015"/>
    </source>
</evidence>
<dbReference type="InterPro" id="IPR036271">
    <property type="entry name" value="Tet_transcr_reg_TetR-rel_C_sf"/>
</dbReference>
<dbReference type="InterPro" id="IPR001647">
    <property type="entry name" value="HTH_TetR"/>
</dbReference>
<dbReference type="InterPro" id="IPR009057">
    <property type="entry name" value="Homeodomain-like_sf"/>
</dbReference>
<evidence type="ECO:0000256" key="4">
    <source>
        <dbReference type="ARBA" id="ARBA00023163"/>
    </source>
</evidence>
<feature type="domain" description="HTH tetR-type" evidence="6">
    <location>
        <begin position="1"/>
        <end position="55"/>
    </location>
</feature>
<keyword evidence="4" id="KW-0804">Transcription</keyword>
<keyword evidence="8" id="KW-1185">Reference proteome</keyword>
<dbReference type="SUPFAM" id="SSF48498">
    <property type="entry name" value="Tetracyclin repressor-like, C-terminal domain"/>
    <property type="match status" value="1"/>
</dbReference>
<dbReference type="Pfam" id="PF13977">
    <property type="entry name" value="TetR_C_6"/>
    <property type="match status" value="1"/>
</dbReference>
<evidence type="ECO:0000259" key="6">
    <source>
        <dbReference type="PROSITE" id="PS50977"/>
    </source>
</evidence>
<evidence type="ECO:0000313" key="7">
    <source>
        <dbReference type="EMBL" id="BCB72586.1"/>
    </source>
</evidence>